<dbReference type="Gene3D" id="3.40.50.11040">
    <property type="match status" value="1"/>
</dbReference>
<dbReference type="GO" id="GO:1904812">
    <property type="term" value="P:rRNA acetylation involved in maturation of SSU-rRNA"/>
    <property type="evidence" value="ECO:0007669"/>
    <property type="project" value="TreeGrafter"/>
</dbReference>
<dbReference type="InterPro" id="IPR000182">
    <property type="entry name" value="GNAT_dom"/>
</dbReference>
<keyword evidence="2" id="KW-0819">tRNA processing</keyword>
<reference evidence="9" key="2">
    <citation type="submission" date="2015-03" db="EMBL/GenBank/DDBJ databases">
        <title>Genome sequence of Pseudoalteromonas citrea.</title>
        <authorList>
            <person name="Xie B.-B."/>
            <person name="Rong J.-C."/>
            <person name="Qin Q.-L."/>
            <person name="Zhang Y.-Z."/>
        </authorList>
    </citation>
    <scope>NUCLEOTIDE SEQUENCE</scope>
    <source>
        <strain evidence="9">DSM 8771</strain>
    </source>
</reference>
<gene>
    <name evidence="9" type="primary">tmcA</name>
    <name evidence="9" type="ORF">PCIT_a3530</name>
</gene>
<keyword evidence="1" id="KW-0808">Transferase</keyword>
<evidence type="ECO:0000256" key="4">
    <source>
        <dbReference type="ARBA" id="ARBA00022840"/>
    </source>
</evidence>
<evidence type="ECO:0000259" key="8">
    <source>
        <dbReference type="Pfam" id="PF13718"/>
    </source>
</evidence>
<dbReference type="EMBL" id="AHBZ03000022">
    <property type="protein sequence ID" value="KAF7768991.1"/>
    <property type="molecule type" value="Genomic_DNA"/>
</dbReference>
<keyword evidence="4" id="KW-0067">ATP-binding</keyword>
<feature type="domain" description="N-acetyltransferase" evidence="8">
    <location>
        <begin position="393"/>
        <end position="503"/>
    </location>
</feature>
<dbReference type="GO" id="GO:1990883">
    <property type="term" value="F:18S rRNA cytidine N-acetyltransferase activity"/>
    <property type="evidence" value="ECO:0007669"/>
    <property type="project" value="TreeGrafter"/>
</dbReference>
<keyword evidence="3" id="KW-0547">Nucleotide-binding</keyword>
<dbReference type="GO" id="GO:0000049">
    <property type="term" value="F:tRNA binding"/>
    <property type="evidence" value="ECO:0007669"/>
    <property type="project" value="TreeGrafter"/>
</dbReference>
<sequence>MHAFKPCDLTPLITQLAKNHHRQLLILCGDHNWAISQYTQLISSTSEQALALSQHSNLKSAQWPEHIHEILGQEFSVALYDGYCGITPNKLAALSGTIKAGGLLILILPELSQLDSWIDPAIKKYLSCGHNANRSLFLKRWQRLIPSLPISVLSQKYGANLNIPAAQDNHANTACQTQEHVISTLRTQLQKGSTSPSLLSADRGRGKSATLGLLAASMPEQQFVICTIQYRAIKNAFKHLALELGVEYNGHEKQLANLHYVPPDQVLTMPLDDTVVLIDEAATLPVPTLVAIEQRASQCIFSSTLVGYEGNGRGYTLKFADYLSKKYTTYTQLTLTQPLRYNHSDPLEFAVNRLFALDSHYQTDAIATLNSIHFTELTAPQLELDESLLQQTFALLVTAHYQTTVNDFRQLLDSPSQRLFAVMQQSTILGICLVNIEGQLEETIQSAISQGTRRPQGHLLPQQLFQVQGQMAFLSARCARIVRIAIAPQRQKRQLGTQLLNYTEQQLNNTVDYFGSSFGCDSQLLQFWQNNGYQLVKLGFKKDKSSGQYAAMVIKSQSALQCQQQSLQSDFEKAFYYQLMNHYRDLPCSLILKIILKFKAKPLSDALLTQFRFIVTKNTNLEQYSPMIWQVITTHPTLLSDLPRISQQLAISLLLQNNTKEWVQQTLSLHSKKQFNIALQALVKELYARISIKSE</sequence>
<dbReference type="Pfam" id="PF08351">
    <property type="entry name" value="TmcA_N"/>
    <property type="match status" value="1"/>
</dbReference>
<proteinExistence type="predicted"/>
<dbReference type="PANTHER" id="PTHR10925">
    <property type="entry name" value="N-ACETYLTRANSFERASE 10"/>
    <property type="match status" value="1"/>
</dbReference>
<evidence type="ECO:0000313" key="10">
    <source>
        <dbReference type="Proteomes" id="UP000016487"/>
    </source>
</evidence>
<dbReference type="InterPro" id="IPR032672">
    <property type="entry name" value="TmcA/NAT10/Kre33"/>
</dbReference>
<dbReference type="Gene3D" id="3.40.50.300">
    <property type="entry name" value="P-loop containing nucleotide triphosphate hydrolases"/>
    <property type="match status" value="1"/>
</dbReference>
<dbReference type="InterPro" id="IPR016181">
    <property type="entry name" value="Acyl_CoA_acyltransferase"/>
</dbReference>
<evidence type="ECO:0000259" key="6">
    <source>
        <dbReference type="Pfam" id="PF05127"/>
    </source>
</evidence>
<dbReference type="Gene3D" id="3.40.630.30">
    <property type="match status" value="1"/>
</dbReference>
<feature type="domain" description="TmcA/NAT10 N-terminal" evidence="7">
    <location>
        <begin position="10"/>
        <end position="147"/>
    </location>
</feature>
<dbReference type="InterPro" id="IPR027417">
    <property type="entry name" value="P-loop_NTPase"/>
</dbReference>
<evidence type="ECO:0000256" key="5">
    <source>
        <dbReference type="ARBA" id="ARBA00023315"/>
    </source>
</evidence>
<dbReference type="Pfam" id="PF13718">
    <property type="entry name" value="GNAT_acetyltr_2"/>
    <property type="match status" value="1"/>
</dbReference>
<protein>
    <submittedName>
        <fullName evidence="9">tRNA(Met) cytidine acetyltransferase</fullName>
    </submittedName>
</protein>
<dbReference type="AlphaFoldDB" id="A0AAD4FR69"/>
<dbReference type="Pfam" id="PF05127">
    <property type="entry name" value="NAT10_TcmA_helicase"/>
    <property type="match status" value="1"/>
</dbReference>
<dbReference type="PANTHER" id="PTHR10925:SF5">
    <property type="entry name" value="RNA CYTIDINE ACETYLTRANSFERASE"/>
    <property type="match status" value="1"/>
</dbReference>
<dbReference type="InterPro" id="IPR013562">
    <property type="entry name" value="TmcA/NAT10_N"/>
</dbReference>
<organism evidence="9 10">
    <name type="scientific">Pseudoalteromonas citrea</name>
    <dbReference type="NCBI Taxonomy" id="43655"/>
    <lineage>
        <taxon>Bacteria</taxon>
        <taxon>Pseudomonadati</taxon>
        <taxon>Pseudomonadota</taxon>
        <taxon>Gammaproteobacteria</taxon>
        <taxon>Alteromonadales</taxon>
        <taxon>Pseudoalteromonadaceae</taxon>
        <taxon>Pseudoalteromonas</taxon>
    </lineage>
</organism>
<accession>A0AAD4FR69</accession>
<keyword evidence="5" id="KW-0012">Acyltransferase</keyword>
<dbReference type="InterPro" id="IPR007807">
    <property type="entry name" value="TcmA/NAT10_helicase"/>
</dbReference>
<evidence type="ECO:0000313" key="9">
    <source>
        <dbReference type="EMBL" id="KAF7768991.1"/>
    </source>
</evidence>
<comment type="caution">
    <text evidence="9">The sequence shown here is derived from an EMBL/GenBank/DDBJ whole genome shotgun (WGS) entry which is preliminary data.</text>
</comment>
<feature type="domain" description="TcmA/NAT10 helicase" evidence="6">
    <location>
        <begin position="199"/>
        <end position="358"/>
    </location>
</feature>
<dbReference type="RefSeq" id="WP_010367111.1">
    <property type="nucleotide sequence ID" value="NZ_AHBZ03000022.1"/>
</dbReference>
<dbReference type="GO" id="GO:0008033">
    <property type="term" value="P:tRNA processing"/>
    <property type="evidence" value="ECO:0007669"/>
    <property type="project" value="UniProtKB-KW"/>
</dbReference>
<reference evidence="9" key="1">
    <citation type="journal article" date="2012" name="J. Bacteriol.">
        <title>Genome sequences of type strains of seven species of the marine bacterium Pseudoalteromonas.</title>
        <authorList>
            <person name="Xie B.B."/>
            <person name="Shu Y.L."/>
            <person name="Qin Q.L."/>
            <person name="Rong J.C."/>
            <person name="Zhang X.Y."/>
            <person name="Chen X.L."/>
            <person name="Shi M."/>
            <person name="He H.L."/>
            <person name="Zhou B.C."/>
            <person name="Zhang Y.Z."/>
        </authorList>
    </citation>
    <scope>NUCLEOTIDE SEQUENCE</scope>
    <source>
        <strain evidence="9">DSM 8771</strain>
    </source>
</reference>
<name>A0AAD4FR69_9GAMM</name>
<evidence type="ECO:0000256" key="2">
    <source>
        <dbReference type="ARBA" id="ARBA00022694"/>
    </source>
</evidence>
<dbReference type="GO" id="GO:0005524">
    <property type="term" value="F:ATP binding"/>
    <property type="evidence" value="ECO:0007669"/>
    <property type="project" value="UniProtKB-KW"/>
</dbReference>
<dbReference type="SUPFAM" id="SSF55729">
    <property type="entry name" value="Acyl-CoA N-acyltransferases (Nat)"/>
    <property type="match status" value="1"/>
</dbReference>
<evidence type="ECO:0000256" key="1">
    <source>
        <dbReference type="ARBA" id="ARBA00022679"/>
    </source>
</evidence>
<dbReference type="Proteomes" id="UP000016487">
    <property type="component" value="Unassembled WGS sequence"/>
</dbReference>
<evidence type="ECO:0000259" key="7">
    <source>
        <dbReference type="Pfam" id="PF08351"/>
    </source>
</evidence>
<evidence type="ECO:0000256" key="3">
    <source>
        <dbReference type="ARBA" id="ARBA00022741"/>
    </source>
</evidence>